<name>A0AAN6LPK7_9PLEO</name>
<reference evidence="3 4" key="1">
    <citation type="submission" date="2021-02" db="EMBL/GenBank/DDBJ databases">
        <title>Genome assembly of Pseudopithomyces chartarum.</title>
        <authorList>
            <person name="Jauregui R."/>
            <person name="Singh J."/>
            <person name="Voisey C."/>
        </authorList>
    </citation>
    <scope>NUCLEOTIDE SEQUENCE [LARGE SCALE GENOMIC DNA]</scope>
    <source>
        <strain evidence="3 4">AGR01</strain>
    </source>
</reference>
<dbReference type="Gene3D" id="3.50.30.50">
    <property type="entry name" value="Putative cyclase"/>
    <property type="match status" value="1"/>
</dbReference>
<dbReference type="SUPFAM" id="SSF102198">
    <property type="entry name" value="Putative cyclase"/>
    <property type="match status" value="1"/>
</dbReference>
<dbReference type="Proteomes" id="UP001280581">
    <property type="component" value="Unassembled WGS sequence"/>
</dbReference>
<feature type="compositionally biased region" description="Pro residues" evidence="2">
    <location>
        <begin position="402"/>
        <end position="426"/>
    </location>
</feature>
<dbReference type="AlphaFoldDB" id="A0AAN6LPK7"/>
<evidence type="ECO:0000313" key="3">
    <source>
        <dbReference type="EMBL" id="KAK3201479.1"/>
    </source>
</evidence>
<accession>A0AAN6LPK7</accession>
<dbReference type="InterPro" id="IPR037175">
    <property type="entry name" value="KFase_sf"/>
</dbReference>
<proteinExistence type="inferred from homology"/>
<feature type="compositionally biased region" description="Polar residues" evidence="2">
    <location>
        <begin position="324"/>
        <end position="335"/>
    </location>
</feature>
<feature type="region of interest" description="Disordered" evidence="2">
    <location>
        <begin position="389"/>
        <end position="450"/>
    </location>
</feature>
<evidence type="ECO:0000313" key="4">
    <source>
        <dbReference type="Proteomes" id="UP001280581"/>
    </source>
</evidence>
<feature type="region of interest" description="Disordered" evidence="2">
    <location>
        <begin position="313"/>
        <end position="335"/>
    </location>
</feature>
<comment type="caution">
    <text evidence="3">The sequence shown here is derived from an EMBL/GenBank/DDBJ whole genome shotgun (WGS) entry which is preliminary data.</text>
</comment>
<feature type="compositionally biased region" description="Low complexity" evidence="2">
    <location>
        <begin position="389"/>
        <end position="401"/>
    </location>
</feature>
<comment type="similarity">
    <text evidence="1">Belongs to the Cyclase 1 superfamily.</text>
</comment>
<evidence type="ECO:0000256" key="1">
    <source>
        <dbReference type="ARBA" id="ARBA00007865"/>
    </source>
</evidence>
<keyword evidence="4" id="KW-1185">Reference proteome</keyword>
<dbReference type="Pfam" id="PF04199">
    <property type="entry name" value="Cyclase"/>
    <property type="match status" value="1"/>
</dbReference>
<dbReference type="GO" id="GO:0019441">
    <property type="term" value="P:L-tryptophan catabolic process to kynurenine"/>
    <property type="evidence" value="ECO:0007669"/>
    <property type="project" value="InterPro"/>
</dbReference>
<dbReference type="PANTHER" id="PTHR34861">
    <property type="match status" value="1"/>
</dbReference>
<evidence type="ECO:0000256" key="2">
    <source>
        <dbReference type="SAM" id="MobiDB-lite"/>
    </source>
</evidence>
<dbReference type="EMBL" id="WVTA01000016">
    <property type="protein sequence ID" value="KAK3201479.1"/>
    <property type="molecule type" value="Genomic_DNA"/>
</dbReference>
<gene>
    <name evidence="3" type="ORF">GRF29_185g1072606</name>
</gene>
<organism evidence="3 4">
    <name type="scientific">Pseudopithomyces chartarum</name>
    <dbReference type="NCBI Taxonomy" id="1892770"/>
    <lineage>
        <taxon>Eukaryota</taxon>
        <taxon>Fungi</taxon>
        <taxon>Dikarya</taxon>
        <taxon>Ascomycota</taxon>
        <taxon>Pezizomycotina</taxon>
        <taxon>Dothideomycetes</taxon>
        <taxon>Pleosporomycetidae</taxon>
        <taxon>Pleosporales</taxon>
        <taxon>Massarineae</taxon>
        <taxon>Didymosphaeriaceae</taxon>
        <taxon>Pseudopithomyces</taxon>
    </lineage>
</organism>
<dbReference type="GO" id="GO:0004061">
    <property type="term" value="F:arylformamidase activity"/>
    <property type="evidence" value="ECO:0007669"/>
    <property type="project" value="InterPro"/>
</dbReference>
<dbReference type="PANTHER" id="PTHR34861:SF10">
    <property type="entry name" value="CYCLASE"/>
    <property type="match status" value="1"/>
</dbReference>
<protein>
    <submittedName>
        <fullName evidence="3">Uncharacterized protein</fullName>
    </submittedName>
</protein>
<feature type="compositionally biased region" description="Low complexity" evidence="2">
    <location>
        <begin position="427"/>
        <end position="438"/>
    </location>
</feature>
<sequence>MRLDPNGDAATFPKRAALPHIAGTPDGAAWFWGGSDELGRLNLLTPDRIRKATQDNVLTGEVLSLNLPLDIPRPPIFDRKPINHEIHSTAPNTLDDSYALNTQASSQWDGFRHFADPKTGYFYNGVLSQEILGDEEEDIEATGKLGIDAWAKRGIVGRGVLLDVYRWADAVGRSYDPFSRHEITVEDLQACARHQDVCFQTGDILLIRTGWLQRYLSLTATPQVDPSSKSPPGNHFAGLAASSSMKDFLHDTYFAAAACDNANFEAWPPESAEESLHASMLPLWGMPIGELWDLEALGESVPTPNTYPTQDFPPATIPHPAPTQPHTSTSTSLGLSNFRIQELTRSSQLPHRRSQINENPVHPPLTLTMNLPILTRQSSHTLFTIATPPIKFTPTSTTTPPTKCPLPNQHPSPPSPHPSPSTPPHTQPSTPHSSTSKTPPQPGPTRVLSP</sequence>
<dbReference type="InterPro" id="IPR007325">
    <property type="entry name" value="KFase/CYL"/>
</dbReference>